<dbReference type="HOGENOM" id="CLU_033732_3_0_2"/>
<comment type="similarity">
    <text evidence="2 10">Belongs to the TRAFAC class TrmE-Era-EngA-EngB-Septin-like GTPase superfamily. EngB GTPase family.</text>
</comment>
<comment type="function">
    <text evidence="10">Necessary for normal cell division and for the maintenance of normal septation.</text>
</comment>
<dbReference type="HAMAP" id="MF_00321">
    <property type="entry name" value="GTPase_EngB"/>
    <property type="match status" value="1"/>
</dbReference>
<dbReference type="STRING" id="572546.Arcpr_0596"/>
<keyword evidence="3 10" id="KW-0132">Cell division</keyword>
<keyword evidence="5 10" id="KW-0547">Nucleotide-binding</keyword>
<evidence type="ECO:0000256" key="1">
    <source>
        <dbReference type="ARBA" id="ARBA00001946"/>
    </source>
</evidence>
<accession>D2RH86</accession>
<dbReference type="GO" id="GO:0046872">
    <property type="term" value="F:metal ion binding"/>
    <property type="evidence" value="ECO:0007669"/>
    <property type="project" value="UniProtKB-KW"/>
</dbReference>
<dbReference type="GO" id="GO:0051301">
    <property type="term" value="P:cell division"/>
    <property type="evidence" value="ECO:0007669"/>
    <property type="project" value="UniProtKB-KW"/>
</dbReference>
<evidence type="ECO:0000256" key="6">
    <source>
        <dbReference type="ARBA" id="ARBA00022842"/>
    </source>
</evidence>
<gene>
    <name evidence="10" type="primary">engB</name>
    <name evidence="12" type="ordered locus">Arcpr_0596</name>
</gene>
<proteinExistence type="inferred from homology"/>
<dbReference type="PaxDb" id="572546-Arcpr_0596"/>
<evidence type="ECO:0000256" key="2">
    <source>
        <dbReference type="ARBA" id="ARBA00009638"/>
    </source>
</evidence>
<dbReference type="KEGG" id="apo:Arcpr_0596"/>
<feature type="domain" description="EngB-type G" evidence="11">
    <location>
        <begin position="1"/>
        <end position="185"/>
    </location>
</feature>
<dbReference type="Pfam" id="PF01926">
    <property type="entry name" value="MMR_HSR1"/>
    <property type="match status" value="1"/>
</dbReference>
<evidence type="ECO:0000256" key="4">
    <source>
        <dbReference type="ARBA" id="ARBA00022723"/>
    </source>
</evidence>
<evidence type="ECO:0000256" key="9">
    <source>
        <dbReference type="ARBA" id="ARBA00023306"/>
    </source>
</evidence>
<dbReference type="PANTHER" id="PTHR11649:SF13">
    <property type="entry name" value="ENGB-TYPE G DOMAIN-CONTAINING PROTEIN"/>
    <property type="match status" value="1"/>
</dbReference>
<keyword evidence="9 10" id="KW-0131">Cell cycle</keyword>
<dbReference type="Proteomes" id="UP000001901">
    <property type="component" value="Chromosome"/>
</dbReference>
<protein>
    <recommendedName>
        <fullName evidence="10">Probable GTP-binding protein EngB</fullName>
    </recommendedName>
</protein>
<evidence type="ECO:0000256" key="3">
    <source>
        <dbReference type="ARBA" id="ARBA00022618"/>
    </source>
</evidence>
<keyword evidence="8 10" id="KW-0717">Septation</keyword>
<dbReference type="OrthoDB" id="65113at2157"/>
<evidence type="ECO:0000259" key="11">
    <source>
        <dbReference type="PROSITE" id="PS51706"/>
    </source>
</evidence>
<dbReference type="GO" id="GO:0005525">
    <property type="term" value="F:GTP binding"/>
    <property type="evidence" value="ECO:0007669"/>
    <property type="project" value="UniProtKB-UniRule"/>
</dbReference>
<dbReference type="SUPFAM" id="SSF52540">
    <property type="entry name" value="P-loop containing nucleoside triphosphate hydrolases"/>
    <property type="match status" value="1"/>
</dbReference>
<dbReference type="AlphaFoldDB" id="D2RH86"/>
<dbReference type="PROSITE" id="PS51706">
    <property type="entry name" value="G_ENGB"/>
    <property type="match status" value="1"/>
</dbReference>
<dbReference type="EMBL" id="CP001857">
    <property type="protein sequence ID" value="ADB57661.1"/>
    <property type="molecule type" value="Genomic_DNA"/>
</dbReference>
<dbReference type="InterPro" id="IPR030393">
    <property type="entry name" value="G_ENGB_dom"/>
</dbReference>
<dbReference type="eggNOG" id="arCOG00355">
    <property type="taxonomic scope" value="Archaea"/>
</dbReference>
<comment type="cofactor">
    <cofactor evidence="1">
        <name>Mg(2+)</name>
        <dbReference type="ChEBI" id="CHEBI:18420"/>
    </cofactor>
</comment>
<evidence type="ECO:0000256" key="8">
    <source>
        <dbReference type="ARBA" id="ARBA00023210"/>
    </source>
</evidence>
<organism evidence="12 13">
    <name type="scientific">Archaeoglobus profundus (strain DSM 5631 / JCM 9629 / NBRC 100127 / Av18)</name>
    <dbReference type="NCBI Taxonomy" id="572546"/>
    <lineage>
        <taxon>Archaea</taxon>
        <taxon>Methanobacteriati</taxon>
        <taxon>Methanobacteriota</taxon>
        <taxon>Archaeoglobi</taxon>
        <taxon>Archaeoglobales</taxon>
        <taxon>Archaeoglobaceae</taxon>
        <taxon>Archaeoglobus</taxon>
    </lineage>
</organism>
<dbReference type="InterPro" id="IPR027417">
    <property type="entry name" value="P-loop_NTPase"/>
</dbReference>
<dbReference type="InterPro" id="IPR019987">
    <property type="entry name" value="GTP-bd_ribosome_bio_YsxC"/>
</dbReference>
<name>D2RH86_ARCPA</name>
<keyword evidence="13" id="KW-1185">Reference proteome</keyword>
<dbReference type="RefSeq" id="WP_012939997.1">
    <property type="nucleotide sequence ID" value="NC_013741.1"/>
</dbReference>
<evidence type="ECO:0000313" key="12">
    <source>
        <dbReference type="EMBL" id="ADB57661.1"/>
    </source>
</evidence>
<dbReference type="GeneID" id="8739255"/>
<evidence type="ECO:0000313" key="13">
    <source>
        <dbReference type="Proteomes" id="UP000001901"/>
    </source>
</evidence>
<sequence>MIEIVFAGRSNVGKSTLFSQLFGVKVRRGKRPGTTIKPNQIKFKDLLVTDLPGFGYISGVDKEFNERVKDFIVEYIEKNAERIILAVQVVDGKSFLEIAERWERRGYIPVEVEMFEFLNEVCSKVFLAVNKMDKVDNPNEVLDAIALKLGMTPPWKDWTHVIYPISAKEGKINNLREAIKRRLIEIGRSDLIPVLKK</sequence>
<evidence type="ECO:0000256" key="5">
    <source>
        <dbReference type="ARBA" id="ARBA00022741"/>
    </source>
</evidence>
<dbReference type="InterPro" id="IPR006073">
    <property type="entry name" value="GTP-bd"/>
</dbReference>
<keyword evidence="4" id="KW-0479">Metal-binding</keyword>
<dbReference type="PANTHER" id="PTHR11649">
    <property type="entry name" value="MSS1/TRME-RELATED GTP-BINDING PROTEIN"/>
    <property type="match status" value="1"/>
</dbReference>
<evidence type="ECO:0000256" key="10">
    <source>
        <dbReference type="HAMAP-Rule" id="MF_00321"/>
    </source>
</evidence>
<dbReference type="NCBIfam" id="NF003255">
    <property type="entry name" value="PRK04213.1"/>
    <property type="match status" value="1"/>
</dbReference>
<dbReference type="Gene3D" id="3.40.50.300">
    <property type="entry name" value="P-loop containing nucleotide triphosphate hydrolases"/>
    <property type="match status" value="1"/>
</dbReference>
<keyword evidence="7 10" id="KW-0342">GTP-binding</keyword>
<keyword evidence="6" id="KW-0460">Magnesium</keyword>
<evidence type="ECO:0000256" key="7">
    <source>
        <dbReference type="ARBA" id="ARBA00023134"/>
    </source>
</evidence>
<reference evidence="12 13" key="1">
    <citation type="journal article" date="2010" name="Stand. Genomic Sci.">
        <title>Complete genome sequence of Archaeoglobus profundus type strain (AV18).</title>
        <authorList>
            <person name="von Jan M."/>
            <person name="Lapidus A."/>
            <person name="Del Rio T.G."/>
            <person name="Copeland A."/>
            <person name="Tice H."/>
            <person name="Cheng J.F."/>
            <person name="Lucas S."/>
            <person name="Chen F."/>
            <person name="Nolan M."/>
            <person name="Goodwin L."/>
            <person name="Han C."/>
            <person name="Pitluck S."/>
            <person name="Liolios K."/>
            <person name="Ivanova N."/>
            <person name="Mavromatis K."/>
            <person name="Ovchinnikova G."/>
            <person name="Chertkov O."/>
            <person name="Pati A."/>
            <person name="Chen A."/>
            <person name="Palaniappan K."/>
            <person name="Land M."/>
            <person name="Hauser L."/>
            <person name="Chang Y.J."/>
            <person name="Jeffries C.D."/>
            <person name="Saunders E."/>
            <person name="Brettin T."/>
            <person name="Detter J.C."/>
            <person name="Chain P."/>
            <person name="Eichinger K."/>
            <person name="Huber H."/>
            <person name="Spring S."/>
            <person name="Rohde M."/>
            <person name="Goker M."/>
            <person name="Wirth R."/>
            <person name="Woyke T."/>
            <person name="Bristow J."/>
            <person name="Eisen J.A."/>
            <person name="Markowitz V."/>
            <person name="Hugenholtz P."/>
            <person name="Kyrpides N.C."/>
            <person name="Klenk H.P."/>
        </authorList>
    </citation>
    <scope>NUCLEOTIDE SEQUENCE [LARGE SCALE GENOMIC DNA]</scope>
    <source>
        <strain evidence="13">DSM 5631 / JCM 9629 / NBRC 100127 / Av18</strain>
    </source>
</reference>